<dbReference type="Gene3D" id="2.170.130.30">
    <property type="match status" value="1"/>
</dbReference>
<dbReference type="PATRIC" id="fig|1423754.3.peg.679"/>
<evidence type="ECO:0000313" key="2">
    <source>
        <dbReference type="EMBL" id="KRM40384.1"/>
    </source>
</evidence>
<keyword evidence="3" id="KW-1185">Reference proteome</keyword>
<dbReference type="STRING" id="1423754.FC39_GL000659"/>
<feature type="domain" description="Transcobalamin-like C-terminal" evidence="1">
    <location>
        <begin position="65"/>
        <end position="129"/>
    </location>
</feature>
<gene>
    <name evidence="2" type="ORF">FC39_GL000659</name>
</gene>
<dbReference type="Proteomes" id="UP000051223">
    <property type="component" value="Unassembled WGS sequence"/>
</dbReference>
<evidence type="ECO:0000259" key="1">
    <source>
        <dbReference type="Pfam" id="PF14478"/>
    </source>
</evidence>
<comment type="caution">
    <text evidence="2">The sequence shown here is derived from an EMBL/GenBank/DDBJ whole genome shotgun (WGS) entry which is preliminary data.</text>
</comment>
<dbReference type="InterPro" id="IPR027954">
    <property type="entry name" value="Transcobalamin-like_C"/>
</dbReference>
<sequence>MKTLNKKITAVLSSATIFTFTLTGCSNNNSSKSDKKDNQITVTYTLREGKKDFATKKVKLPKKNAKVMTGLQKAWKVKQTKGFITSIDGKSQNPKKKIYWTYTVNGKWANKGANQFNVHNKDKVKFTLDKMKE</sequence>
<organism evidence="2 3">
    <name type="scientific">Lactobacillus hamsteri DSM 5661 = JCM 6256</name>
    <dbReference type="NCBI Taxonomy" id="1423754"/>
    <lineage>
        <taxon>Bacteria</taxon>
        <taxon>Bacillati</taxon>
        <taxon>Bacillota</taxon>
        <taxon>Bacilli</taxon>
        <taxon>Lactobacillales</taxon>
        <taxon>Lactobacillaceae</taxon>
        <taxon>Lactobacillus</taxon>
    </lineage>
</organism>
<dbReference type="Pfam" id="PF14478">
    <property type="entry name" value="DUF4430"/>
    <property type="match status" value="1"/>
</dbReference>
<proteinExistence type="predicted"/>
<dbReference type="PROSITE" id="PS51257">
    <property type="entry name" value="PROKAR_LIPOPROTEIN"/>
    <property type="match status" value="1"/>
</dbReference>
<dbReference type="OrthoDB" id="2870483at2"/>
<dbReference type="eggNOG" id="ENOG5032Y2X">
    <property type="taxonomic scope" value="Bacteria"/>
</dbReference>
<name>A0A0R1YD37_9LACO</name>
<dbReference type="AlphaFoldDB" id="A0A0R1YD37"/>
<dbReference type="EMBL" id="AZGI01000021">
    <property type="protein sequence ID" value="KRM40384.1"/>
    <property type="molecule type" value="Genomic_DNA"/>
</dbReference>
<dbReference type="RefSeq" id="WP_025081100.1">
    <property type="nucleotide sequence ID" value="NZ_AZGI01000021.1"/>
</dbReference>
<protein>
    <recommendedName>
        <fullName evidence="1">Transcobalamin-like C-terminal domain-containing protein</fullName>
    </recommendedName>
</protein>
<reference evidence="2 3" key="1">
    <citation type="journal article" date="2015" name="Genome Announc.">
        <title>Expanding the biotechnology potential of lactobacilli through comparative genomics of 213 strains and associated genera.</title>
        <authorList>
            <person name="Sun Z."/>
            <person name="Harris H.M."/>
            <person name="McCann A."/>
            <person name="Guo C."/>
            <person name="Argimon S."/>
            <person name="Zhang W."/>
            <person name="Yang X."/>
            <person name="Jeffery I.B."/>
            <person name="Cooney J.C."/>
            <person name="Kagawa T.F."/>
            <person name="Liu W."/>
            <person name="Song Y."/>
            <person name="Salvetti E."/>
            <person name="Wrobel A."/>
            <person name="Rasinkangas P."/>
            <person name="Parkhill J."/>
            <person name="Rea M.C."/>
            <person name="O'Sullivan O."/>
            <person name="Ritari J."/>
            <person name="Douillard F.P."/>
            <person name="Paul Ross R."/>
            <person name="Yang R."/>
            <person name="Briner A.E."/>
            <person name="Felis G.E."/>
            <person name="de Vos W.M."/>
            <person name="Barrangou R."/>
            <person name="Klaenhammer T.R."/>
            <person name="Caufield P.W."/>
            <person name="Cui Y."/>
            <person name="Zhang H."/>
            <person name="O'Toole P.W."/>
        </authorList>
    </citation>
    <scope>NUCLEOTIDE SEQUENCE [LARGE SCALE GENOMIC DNA]</scope>
    <source>
        <strain evidence="2 3">DSM 5661</strain>
    </source>
</reference>
<evidence type="ECO:0000313" key="3">
    <source>
        <dbReference type="Proteomes" id="UP000051223"/>
    </source>
</evidence>
<accession>A0A0R1YD37</accession>